<feature type="transmembrane region" description="Helical" evidence="7">
    <location>
        <begin position="379"/>
        <end position="397"/>
    </location>
</feature>
<feature type="transmembrane region" description="Helical" evidence="7">
    <location>
        <begin position="288"/>
        <end position="309"/>
    </location>
</feature>
<feature type="transmembrane region" description="Helical" evidence="7">
    <location>
        <begin position="460"/>
        <end position="488"/>
    </location>
</feature>
<evidence type="ECO:0000256" key="1">
    <source>
        <dbReference type="ARBA" id="ARBA00004651"/>
    </source>
</evidence>
<dbReference type="Pfam" id="PF12704">
    <property type="entry name" value="MacB_PCD"/>
    <property type="match status" value="2"/>
</dbReference>
<dbReference type="InterPro" id="IPR003838">
    <property type="entry name" value="ABC3_permease_C"/>
</dbReference>
<evidence type="ECO:0000256" key="7">
    <source>
        <dbReference type="SAM" id="Phobius"/>
    </source>
</evidence>
<feature type="transmembrane region" description="Helical" evidence="7">
    <location>
        <begin position="337"/>
        <end position="359"/>
    </location>
</feature>
<evidence type="ECO:0000313" key="10">
    <source>
        <dbReference type="EMBL" id="AXE82067.1"/>
    </source>
</evidence>
<proteinExistence type="inferred from homology"/>
<evidence type="ECO:0000259" key="9">
    <source>
        <dbReference type="Pfam" id="PF12704"/>
    </source>
</evidence>
<feature type="transmembrane region" description="Helical" evidence="7">
    <location>
        <begin position="784"/>
        <end position="808"/>
    </location>
</feature>
<dbReference type="InterPro" id="IPR025857">
    <property type="entry name" value="MacB_PCD"/>
</dbReference>
<comment type="subcellular location">
    <subcellularLocation>
        <location evidence="1">Cell membrane</location>
        <topology evidence="1">Multi-pass membrane protein</topology>
    </subcellularLocation>
</comment>
<keyword evidence="4 7" id="KW-1133">Transmembrane helix</keyword>
<keyword evidence="2" id="KW-1003">Cell membrane</keyword>
<gene>
    <name evidence="10" type="ORF">C5746_40045</name>
</gene>
<evidence type="ECO:0000256" key="2">
    <source>
        <dbReference type="ARBA" id="ARBA00022475"/>
    </source>
</evidence>
<evidence type="ECO:0000256" key="5">
    <source>
        <dbReference type="ARBA" id="ARBA00023136"/>
    </source>
</evidence>
<feature type="domain" description="ABC3 transporter permease C-terminal" evidence="8">
    <location>
        <begin position="290"/>
        <end position="407"/>
    </location>
</feature>
<evidence type="ECO:0000313" key="11">
    <source>
        <dbReference type="Proteomes" id="UP000252698"/>
    </source>
</evidence>
<evidence type="ECO:0000256" key="3">
    <source>
        <dbReference type="ARBA" id="ARBA00022692"/>
    </source>
</evidence>
<dbReference type="EMBL" id="CP027306">
    <property type="protein sequence ID" value="AXE82067.1"/>
    <property type="molecule type" value="Genomic_DNA"/>
</dbReference>
<protein>
    <submittedName>
        <fullName evidence="10">ABC transporter permease</fullName>
    </submittedName>
</protein>
<dbReference type="Proteomes" id="UP000252698">
    <property type="component" value="Chromosome"/>
</dbReference>
<evidence type="ECO:0000256" key="6">
    <source>
        <dbReference type="ARBA" id="ARBA00038076"/>
    </source>
</evidence>
<sequence>MGLMLRYALQTLKARKGGFIGAFLALFCAAALVTACGILLETGLRGTIATERYAAAPVIVGADQNVHQTTIKKKKGKDKEKHKAKPLAERVWLPAGTTETLAGLPGVRKAVPETNFPAYAVGPQGQIVPGIDGKPSYGHAWSSAALTPFELTDGKAPVGADEVVLDRELAARTGLKTGSSLVVQSTGAPTTYKVSGIAAAKGGDLHQQTSLFFSDETARNLSGRAGQVATVGLLPKPGVLASELADQAKKALAGDGRKYAVATGGERGPIEFLDAGKARVKLVSMGGAMGGTSLLVAILVVVGTFALSIQQRYRELALLRAIAATPKQVRQLIGREALIIGGLAGGLGSLVGLPIAYWLHSKFIDFKAIPDTLELTFSFVPFTAAVGASLLGAWVAARISARRTARIRPAEALSEASMEQRHFAWGRLGVGMLVLALGIGVVVLLGFLHTEPASQPVTFLSVVVLTVAVSLLGPVIARIAVAILGIPLKFSRVGGHLATANARANAKRMAAAVTPLVLLIGMACTVLFVQTTMGDAASAQAKAGNKADWVVSSNGPGVPAEATDALRALPGVTQVTEIVRTQVRVGLDKYPTQGISVQGLTTNWDPGVSRGSLKGFGDKSIAMSDVCADHLGKKPGDTLKVTLGDATVAELKVAAVYERGLGFGDLTMSHDLVARHVDNPLASSVLVKTAGDGKASREQLTDALKRFPGIGVLDRTQVDDRQADVQQSNAEVNYLAMGLIIAFTAIAVVNTLAMSVSDRTREFALLRLVGTTRRQVMSMLRIESALIVLVAAVLGTAISLAVLTAFSVGMTGAAQPSVDLPMFLGVLGFAAVLTAAATLIPGRVALGGRPADVINARQ</sequence>
<keyword evidence="3 7" id="KW-0812">Transmembrane</keyword>
<evidence type="ECO:0000259" key="8">
    <source>
        <dbReference type="Pfam" id="PF02687"/>
    </source>
</evidence>
<accession>A0A2Z5JNT4</accession>
<keyword evidence="5 7" id="KW-0472">Membrane</keyword>
<dbReference type="InterPro" id="IPR038766">
    <property type="entry name" value="Membrane_comp_ABC_pdt"/>
</dbReference>
<name>A0A2Z5JNT4_STRAR</name>
<evidence type="ECO:0000256" key="4">
    <source>
        <dbReference type="ARBA" id="ARBA00022989"/>
    </source>
</evidence>
<feature type="transmembrane region" description="Helical" evidence="7">
    <location>
        <begin position="820"/>
        <end position="840"/>
    </location>
</feature>
<feature type="transmembrane region" description="Helical" evidence="7">
    <location>
        <begin position="428"/>
        <end position="448"/>
    </location>
</feature>
<dbReference type="AlphaFoldDB" id="A0A2Z5JNT4"/>
<feature type="domain" description="MacB-like periplasmic core" evidence="9">
    <location>
        <begin position="93"/>
        <end position="250"/>
    </location>
</feature>
<feature type="domain" description="ABC3 transporter permease C-terminal" evidence="8">
    <location>
        <begin position="735"/>
        <end position="845"/>
    </location>
</feature>
<comment type="similarity">
    <text evidence="6">Belongs to the ABC-4 integral membrane protein family.</text>
</comment>
<feature type="domain" description="MacB-like periplasmic core" evidence="9">
    <location>
        <begin position="513"/>
        <end position="705"/>
    </location>
</feature>
<dbReference type="PANTHER" id="PTHR30287">
    <property type="entry name" value="MEMBRANE COMPONENT OF PREDICTED ABC SUPERFAMILY METABOLITE UPTAKE TRANSPORTER"/>
    <property type="match status" value="1"/>
</dbReference>
<organism evidence="10 11">
    <name type="scientific">Streptomyces atratus</name>
    <dbReference type="NCBI Taxonomy" id="1893"/>
    <lineage>
        <taxon>Bacteria</taxon>
        <taxon>Bacillati</taxon>
        <taxon>Actinomycetota</taxon>
        <taxon>Actinomycetes</taxon>
        <taxon>Kitasatosporales</taxon>
        <taxon>Streptomycetaceae</taxon>
        <taxon>Streptomyces</taxon>
    </lineage>
</organism>
<dbReference type="PANTHER" id="PTHR30287:SF1">
    <property type="entry name" value="INNER MEMBRANE PROTEIN"/>
    <property type="match status" value="1"/>
</dbReference>
<dbReference type="GO" id="GO:0005886">
    <property type="term" value="C:plasma membrane"/>
    <property type="evidence" value="ECO:0007669"/>
    <property type="project" value="UniProtKB-SubCell"/>
</dbReference>
<feature type="transmembrane region" description="Helical" evidence="7">
    <location>
        <begin position="734"/>
        <end position="753"/>
    </location>
</feature>
<dbReference type="KEGG" id="sata:C5746_40045"/>
<feature type="transmembrane region" description="Helical" evidence="7">
    <location>
        <begin position="509"/>
        <end position="529"/>
    </location>
</feature>
<dbReference type="Pfam" id="PF02687">
    <property type="entry name" value="FtsX"/>
    <property type="match status" value="2"/>
</dbReference>
<reference evidence="10 11" key="1">
    <citation type="journal article" date="2018" name="Front. Microbiol.">
        <title>Genome Sequencing of Streptomyces atratus SCSIOZH16 and Activation Production of Nocardamine via Metabolic Engineering.</title>
        <authorList>
            <person name="Li Y."/>
            <person name="Zhang C."/>
            <person name="Liu C."/>
            <person name="Ju J."/>
            <person name="Ma J."/>
        </authorList>
    </citation>
    <scope>NUCLEOTIDE SEQUENCE [LARGE SCALE GENOMIC DNA]</scope>
    <source>
        <strain evidence="10 11">SCSIO_ZH16</strain>
    </source>
</reference>